<dbReference type="STRING" id="666685.R2APBS1_0857"/>
<dbReference type="HAMAP" id="MF_00758">
    <property type="entry name" value="UPF0301"/>
    <property type="match status" value="1"/>
</dbReference>
<sequence length="202" mass="21842">MPAHGVRCAYNARMTAVQPSTLTGHFLIAMPNLADPPFSHGVALLCQHDEDGAVGLLVNQLSEYRFGDVLAQMKLECQDSELADAPVLIGGPVQQERGFVLHREPGDWDSSYRINEHWSVTTSRDILVAMAAGEGPRQAIMVLGYAGWDAGQLEQELMANAWLTAEACGRVVFDTPLEERWSAAAGLVGVDPRQLSGYAGHA</sequence>
<dbReference type="NCBIfam" id="NF001266">
    <property type="entry name" value="PRK00228.1-1"/>
    <property type="match status" value="1"/>
</dbReference>
<dbReference type="HOGENOM" id="CLU_057596_1_0_6"/>
<dbReference type="Pfam" id="PF02622">
    <property type="entry name" value="DUF179"/>
    <property type="match status" value="1"/>
</dbReference>
<keyword evidence="4" id="KW-1185">Reference proteome</keyword>
<proteinExistence type="inferred from homology"/>
<protein>
    <recommendedName>
        <fullName evidence="2">UPF0301 protein R2APBS1_0857</fullName>
    </recommendedName>
</protein>
<organism evidence="3 4">
    <name type="scientific">Rhodanobacter denitrificans</name>
    <dbReference type="NCBI Taxonomy" id="666685"/>
    <lineage>
        <taxon>Bacteria</taxon>
        <taxon>Pseudomonadati</taxon>
        <taxon>Pseudomonadota</taxon>
        <taxon>Gammaproteobacteria</taxon>
        <taxon>Lysobacterales</taxon>
        <taxon>Rhodanobacteraceae</taxon>
        <taxon>Rhodanobacter</taxon>
    </lineage>
</organism>
<comment type="similarity">
    <text evidence="1 2">Belongs to the UPF0301 (AlgH) family.</text>
</comment>
<evidence type="ECO:0000256" key="1">
    <source>
        <dbReference type="ARBA" id="ARBA00009600"/>
    </source>
</evidence>
<dbReference type="PATRIC" id="fig|666685.9.peg.67"/>
<evidence type="ECO:0000313" key="4">
    <source>
        <dbReference type="Proteomes" id="UP000011859"/>
    </source>
</evidence>
<dbReference type="InterPro" id="IPR003774">
    <property type="entry name" value="AlgH-like"/>
</dbReference>
<reference evidence="3 4" key="1">
    <citation type="submission" date="2012-04" db="EMBL/GenBank/DDBJ databases">
        <title>Complete genome of Rhodanobacter sp. 2APBS1.</title>
        <authorList>
            <consortium name="US DOE Joint Genome Institute"/>
            <person name="Huntemann M."/>
            <person name="Wei C.-L."/>
            <person name="Han J."/>
            <person name="Detter J.C."/>
            <person name="Han C."/>
            <person name="Tapia R."/>
            <person name="Munk A.C.C."/>
            <person name="Chen A."/>
            <person name="Krypides N."/>
            <person name="Mavromatis K."/>
            <person name="Markowitz V."/>
            <person name="Szeto E."/>
            <person name="Ivanova N."/>
            <person name="Mikhailova N."/>
            <person name="Ovchinnikova G."/>
            <person name="Pagani I."/>
            <person name="Pati A."/>
            <person name="Goodwin L."/>
            <person name="Peters L."/>
            <person name="Pitluck S."/>
            <person name="Woyke T."/>
            <person name="Prakash O."/>
            <person name="Elkins J."/>
            <person name="Brown S."/>
            <person name="Palumbo A."/>
            <person name="Hemme C."/>
            <person name="Zhou J."/>
            <person name="Watson D."/>
            <person name="Jardine P."/>
            <person name="Kostka J."/>
            <person name="Green S."/>
        </authorList>
    </citation>
    <scope>NUCLEOTIDE SEQUENCE [LARGE SCALE GENOMIC DNA]</scope>
    <source>
        <strain evidence="3 4">2APBS1</strain>
    </source>
</reference>
<evidence type="ECO:0000256" key="2">
    <source>
        <dbReference type="HAMAP-Rule" id="MF_00758"/>
    </source>
</evidence>
<dbReference type="GO" id="GO:0005829">
    <property type="term" value="C:cytosol"/>
    <property type="evidence" value="ECO:0007669"/>
    <property type="project" value="TreeGrafter"/>
</dbReference>
<dbReference type="PANTHER" id="PTHR30327">
    <property type="entry name" value="UNCHARACTERIZED PROTEIN YQGE"/>
    <property type="match status" value="1"/>
</dbReference>
<evidence type="ECO:0000313" key="3">
    <source>
        <dbReference type="EMBL" id="AGG88020.1"/>
    </source>
</evidence>
<dbReference type="AlphaFoldDB" id="I4WZ35"/>
<name>I4WZ35_9GAMM</name>
<accession>I4WZ35</accession>
<dbReference type="SUPFAM" id="SSF143456">
    <property type="entry name" value="VC0467-like"/>
    <property type="match status" value="1"/>
</dbReference>
<dbReference type="eggNOG" id="COG1678">
    <property type="taxonomic scope" value="Bacteria"/>
</dbReference>
<dbReference type="Gene3D" id="3.40.1740.10">
    <property type="entry name" value="VC0467-like"/>
    <property type="match status" value="1"/>
</dbReference>
<dbReference type="Proteomes" id="UP000011859">
    <property type="component" value="Chromosome"/>
</dbReference>
<gene>
    <name evidence="3" type="ORF">R2APBS1_0857</name>
</gene>
<accession>M4NBJ1</accession>
<dbReference type="KEGG" id="rhd:R2APBS1_0857"/>
<dbReference type="EMBL" id="CP003470">
    <property type="protein sequence ID" value="AGG88020.1"/>
    <property type="molecule type" value="Genomic_DNA"/>
</dbReference>
<dbReference type="PANTHER" id="PTHR30327:SF1">
    <property type="entry name" value="UPF0301 PROTEIN YQGE"/>
    <property type="match status" value="1"/>
</dbReference>